<dbReference type="PANTHER" id="PTHR33734">
    <property type="entry name" value="LYSM DOMAIN-CONTAINING GPI-ANCHORED PROTEIN 2"/>
    <property type="match status" value="1"/>
</dbReference>
<dbReference type="InterPro" id="IPR018392">
    <property type="entry name" value="LysM"/>
</dbReference>
<dbReference type="GO" id="GO:0016787">
    <property type="term" value="F:hydrolase activity"/>
    <property type="evidence" value="ECO:0007669"/>
    <property type="project" value="UniProtKB-KW"/>
</dbReference>
<dbReference type="InterPro" id="IPR038765">
    <property type="entry name" value="Papain-like_cys_pep_sf"/>
</dbReference>
<dbReference type="PROSITE" id="PS51782">
    <property type="entry name" value="LYSM"/>
    <property type="match status" value="2"/>
</dbReference>
<proteinExistence type="predicted"/>
<dbReference type="Proteomes" id="UP000254912">
    <property type="component" value="Unassembled WGS sequence"/>
</dbReference>
<keyword evidence="5" id="KW-1185">Reference proteome</keyword>
<dbReference type="Gene3D" id="3.90.1720.10">
    <property type="entry name" value="endopeptidase domain like (from Nostoc punctiforme)"/>
    <property type="match status" value="1"/>
</dbReference>
<dbReference type="SUPFAM" id="SSF54106">
    <property type="entry name" value="LysM domain"/>
    <property type="match status" value="2"/>
</dbReference>
<dbReference type="PROSITE" id="PS50911">
    <property type="entry name" value="CHAP"/>
    <property type="match status" value="1"/>
</dbReference>
<dbReference type="Pfam" id="PF01476">
    <property type="entry name" value="LysM"/>
    <property type="match status" value="2"/>
</dbReference>
<dbReference type="RefSeq" id="WP_070230540.1">
    <property type="nucleotide sequence ID" value="NZ_BJYO01000004.1"/>
</dbReference>
<accession>A0A288QCB5</accession>
<organism evidence="4 5">
    <name type="scientific">Weissella soli</name>
    <dbReference type="NCBI Taxonomy" id="155866"/>
    <lineage>
        <taxon>Bacteria</taxon>
        <taxon>Bacillati</taxon>
        <taxon>Bacillota</taxon>
        <taxon>Bacilli</taxon>
        <taxon>Lactobacillales</taxon>
        <taxon>Lactobacillaceae</taxon>
        <taxon>Weissella</taxon>
    </lineage>
</organism>
<sequence length="283" mass="29095">MKNATKNTLLVAAGTIAAIAGSQTIANADTYTAKSGDTLYQIAKAHGTSVSELARLNSITNTGLIFVGQEIKLSATSTTATTTSTSTTTTASTSTSRTVTVKSGDTLYAIAAANNISAAELVSINKLANNGNLIYVGQTLKLSASASTTTTATKTSTTTTAATTTATTSTTSKTVSTTNTYPYGQCTWYVKAHASWVGNYWGNANQWDTSARAAGYRVDNTAAKGAVVVFEAGQAGASAYGHVAIVESVNGDGTITISEGNYAGLLYHTRTISASGWTYIHQS</sequence>
<keyword evidence="2" id="KW-0378">Hydrolase</keyword>
<evidence type="ECO:0000256" key="3">
    <source>
        <dbReference type="ARBA" id="ARBA00023316"/>
    </source>
</evidence>
<dbReference type="InterPro" id="IPR007921">
    <property type="entry name" value="CHAP_dom"/>
</dbReference>
<reference evidence="4 5" key="1">
    <citation type="submission" date="2018-07" db="EMBL/GenBank/DDBJ databases">
        <title>Genomic Encyclopedia of Type Strains, Phase III (KMG-III): the genomes of soil and plant-associated and newly described type strains.</title>
        <authorList>
            <person name="Whitman W."/>
        </authorList>
    </citation>
    <scope>NUCLEOTIDE SEQUENCE [LARGE SCALE GENOMIC DNA]</scope>
    <source>
        <strain evidence="4 5">CECT 7031</strain>
    </source>
</reference>
<evidence type="ECO:0000256" key="2">
    <source>
        <dbReference type="ARBA" id="ARBA00022801"/>
    </source>
</evidence>
<comment type="caution">
    <text evidence="4">The sequence shown here is derived from an EMBL/GenBank/DDBJ whole genome shotgun (WGS) entry which is preliminary data.</text>
</comment>
<dbReference type="KEGG" id="wso:WSWS_01349"/>
<evidence type="ECO:0000313" key="5">
    <source>
        <dbReference type="Proteomes" id="UP000254912"/>
    </source>
</evidence>
<dbReference type="PANTHER" id="PTHR33734:SF22">
    <property type="entry name" value="MEMBRANE-BOUND LYTIC MUREIN TRANSGLYCOSYLASE D"/>
    <property type="match status" value="1"/>
</dbReference>
<dbReference type="GO" id="GO:0008932">
    <property type="term" value="F:lytic endotransglycosylase activity"/>
    <property type="evidence" value="ECO:0007669"/>
    <property type="project" value="TreeGrafter"/>
</dbReference>
<name>A0A288QCB5_9LACO</name>
<dbReference type="GO" id="GO:0071555">
    <property type="term" value="P:cell wall organization"/>
    <property type="evidence" value="ECO:0007669"/>
    <property type="project" value="UniProtKB-KW"/>
</dbReference>
<dbReference type="Gene3D" id="3.10.350.10">
    <property type="entry name" value="LysM domain"/>
    <property type="match status" value="2"/>
</dbReference>
<evidence type="ECO:0000256" key="1">
    <source>
        <dbReference type="ARBA" id="ARBA00022729"/>
    </source>
</evidence>
<dbReference type="GeneID" id="94546535"/>
<gene>
    <name evidence="4" type="ORF">DFP99_1260</name>
</gene>
<dbReference type="AlphaFoldDB" id="A0A288QCB5"/>
<keyword evidence="3" id="KW-0961">Cell wall biogenesis/degradation</keyword>
<keyword evidence="1" id="KW-0732">Signal</keyword>
<dbReference type="InterPro" id="IPR036779">
    <property type="entry name" value="LysM_dom_sf"/>
</dbReference>
<evidence type="ECO:0000313" key="4">
    <source>
        <dbReference type="EMBL" id="RDL05305.1"/>
    </source>
</evidence>
<dbReference type="EMBL" id="QRAS01000003">
    <property type="protein sequence ID" value="RDL05305.1"/>
    <property type="molecule type" value="Genomic_DNA"/>
</dbReference>
<dbReference type="SUPFAM" id="SSF54001">
    <property type="entry name" value="Cysteine proteinases"/>
    <property type="match status" value="1"/>
</dbReference>
<dbReference type="Pfam" id="PF05257">
    <property type="entry name" value="CHAP"/>
    <property type="match status" value="1"/>
</dbReference>
<dbReference type="CDD" id="cd00118">
    <property type="entry name" value="LysM"/>
    <property type="match status" value="2"/>
</dbReference>
<protein>
    <submittedName>
        <fullName evidence="4">Surface antigen</fullName>
    </submittedName>
</protein>
<dbReference type="SMART" id="SM00257">
    <property type="entry name" value="LysM"/>
    <property type="match status" value="2"/>
</dbReference>